<gene>
    <name evidence="1" type="ORF">EX242_09255</name>
</gene>
<dbReference type="EMBL" id="SHDO01000010">
    <property type="protein sequence ID" value="MBX6980448.1"/>
    <property type="molecule type" value="Genomic_DNA"/>
</dbReference>
<organism evidence="1 2">
    <name type="scientific">Providencia rettgeri</name>
    <dbReference type="NCBI Taxonomy" id="587"/>
    <lineage>
        <taxon>Bacteria</taxon>
        <taxon>Pseudomonadati</taxon>
        <taxon>Pseudomonadota</taxon>
        <taxon>Gammaproteobacteria</taxon>
        <taxon>Enterobacterales</taxon>
        <taxon>Morganellaceae</taxon>
        <taxon>Providencia</taxon>
    </lineage>
</organism>
<dbReference type="Proteomes" id="UP000824410">
    <property type="component" value="Unassembled WGS sequence"/>
</dbReference>
<sequence length="118" mass="13563">MAKRVRITNNIRSFVNDVTTKKIPRTLLRITDLGRKQAAVFTPIATKILINSSFRTIRVDGTLYTGRVGYSASYAVYVHDPKVIQKFKRPEAKKEFLTEGFEVMKPIFREVIAEEMKP</sequence>
<evidence type="ECO:0000313" key="2">
    <source>
        <dbReference type="Proteomes" id="UP000824410"/>
    </source>
</evidence>
<name>A0AAP2NVS0_PRORE</name>
<proteinExistence type="predicted"/>
<protein>
    <submittedName>
        <fullName evidence="1">HK97 gp10 family phage protein</fullName>
    </submittedName>
</protein>
<accession>A0AAP2NVS0</accession>
<evidence type="ECO:0000313" key="1">
    <source>
        <dbReference type="EMBL" id="MBX6980448.1"/>
    </source>
</evidence>
<dbReference type="RefSeq" id="WP_131679886.1">
    <property type="nucleotide sequence ID" value="NZ_CP077388.1"/>
</dbReference>
<dbReference type="AlphaFoldDB" id="A0AAP2NVS0"/>
<comment type="caution">
    <text evidence="1">The sequence shown here is derived from an EMBL/GenBank/DDBJ whole genome shotgun (WGS) entry which is preliminary data.</text>
</comment>
<reference evidence="1" key="1">
    <citation type="submission" date="2019-02" db="EMBL/GenBank/DDBJ databases">
        <title>Genomic characterization of isolates from hospital effluents in KZN, South Africa.</title>
        <authorList>
            <person name="Ntshobeni N."/>
            <person name="Allam M."/>
            <person name="Ismail A."/>
            <person name="Amoako D."/>
            <person name="Essack S."/>
            <person name="Chenia H."/>
        </authorList>
    </citation>
    <scope>NUCLEOTIDE SEQUENCE</scope>
    <source>
        <strain evidence="1">AFE97_S1</strain>
    </source>
</reference>